<dbReference type="EMBL" id="LFNT01000009">
    <property type="protein sequence ID" value="KMS75129.1"/>
    <property type="molecule type" value="Genomic_DNA"/>
</dbReference>
<dbReference type="SUPFAM" id="SSF160582">
    <property type="entry name" value="MbtH-like"/>
    <property type="match status" value="1"/>
</dbReference>
<gene>
    <name evidence="2" type="ORF">ACM01_10780</name>
</gene>
<dbReference type="PANTHER" id="PTHR38444">
    <property type="entry name" value="ENTEROBACTIN BIOSYNTHESIS PROTEIN YBDZ"/>
    <property type="match status" value="1"/>
</dbReference>
<dbReference type="OrthoDB" id="7584480at2"/>
<dbReference type="Pfam" id="PF03621">
    <property type="entry name" value="MbtH"/>
    <property type="match status" value="1"/>
</dbReference>
<dbReference type="RefSeq" id="WP_048580916.1">
    <property type="nucleotide sequence ID" value="NZ_LFNT01000009.1"/>
</dbReference>
<dbReference type="GO" id="GO:0019290">
    <property type="term" value="P:siderophore biosynthetic process"/>
    <property type="evidence" value="ECO:0007669"/>
    <property type="project" value="TreeGrafter"/>
</dbReference>
<evidence type="ECO:0000313" key="2">
    <source>
        <dbReference type="EMBL" id="KMS75129.1"/>
    </source>
</evidence>
<sequence>MPSPFDDHDGQFHVLRNEEGQFSLWPNFADIPSGWRSVNGPSPRDSALEYIEKEWTDMRPASVRE</sequence>
<dbReference type="Proteomes" id="UP000037432">
    <property type="component" value="Unassembled WGS sequence"/>
</dbReference>
<dbReference type="Gene3D" id="3.90.820.10">
    <property type="entry name" value="Structural Genomics, Unknown Function 30-nov-00 1gh9 Mol_id"/>
    <property type="match status" value="1"/>
</dbReference>
<dbReference type="InterPro" id="IPR037407">
    <property type="entry name" value="MLP_fam"/>
</dbReference>
<evidence type="ECO:0000313" key="3">
    <source>
        <dbReference type="Proteomes" id="UP000037432"/>
    </source>
</evidence>
<dbReference type="PANTHER" id="PTHR38444:SF1">
    <property type="entry name" value="ENTEROBACTIN BIOSYNTHESIS PROTEIN YBDZ"/>
    <property type="match status" value="1"/>
</dbReference>
<dbReference type="AlphaFoldDB" id="A0A0J7ZGX8"/>
<dbReference type="InterPro" id="IPR005153">
    <property type="entry name" value="MbtH-like_dom"/>
</dbReference>
<accession>A0A0J7ZGX8</accession>
<reference evidence="2 3" key="1">
    <citation type="submission" date="2015-06" db="EMBL/GenBank/DDBJ databases">
        <authorList>
            <person name="Ju K.-S."/>
            <person name="Doroghazi J.R."/>
            <person name="Metcalf W.W."/>
        </authorList>
    </citation>
    <scope>NUCLEOTIDE SEQUENCE [LARGE SCALE GENOMIC DNA]</scope>
    <source>
        <strain evidence="2 3">NRRL 3414</strain>
    </source>
</reference>
<comment type="caution">
    <text evidence="2">The sequence shown here is derived from an EMBL/GenBank/DDBJ whole genome shotgun (WGS) entry which is preliminary data.</text>
</comment>
<dbReference type="InterPro" id="IPR038020">
    <property type="entry name" value="MbtH-like_sf"/>
</dbReference>
<protein>
    <submittedName>
        <fullName evidence="2">Protein mbtH</fullName>
    </submittedName>
</protein>
<dbReference type="GO" id="GO:0005829">
    <property type="term" value="C:cytosol"/>
    <property type="evidence" value="ECO:0007669"/>
    <property type="project" value="TreeGrafter"/>
</dbReference>
<proteinExistence type="predicted"/>
<dbReference type="SMART" id="SM00923">
    <property type="entry name" value="MbtH"/>
    <property type="match status" value="1"/>
</dbReference>
<dbReference type="PATRIC" id="fig|1938.3.peg.2142"/>
<name>A0A0J7ZGX8_STRVR</name>
<feature type="domain" description="MbtH-like" evidence="1">
    <location>
        <begin position="3"/>
        <end position="53"/>
    </location>
</feature>
<organism evidence="2 3">
    <name type="scientific">Streptomyces viridochromogenes</name>
    <dbReference type="NCBI Taxonomy" id="1938"/>
    <lineage>
        <taxon>Bacteria</taxon>
        <taxon>Bacillati</taxon>
        <taxon>Actinomycetota</taxon>
        <taxon>Actinomycetes</taxon>
        <taxon>Kitasatosporales</taxon>
        <taxon>Streptomycetaceae</taxon>
        <taxon>Streptomyces</taxon>
    </lineage>
</organism>
<evidence type="ECO:0000259" key="1">
    <source>
        <dbReference type="SMART" id="SM00923"/>
    </source>
</evidence>